<gene>
    <name evidence="1" type="primary">lutC</name>
    <name evidence="3" type="ORF">QNH24_22610</name>
</gene>
<dbReference type="HAMAP" id="MF_02104">
    <property type="entry name" value="LutC"/>
    <property type="match status" value="1"/>
</dbReference>
<comment type="similarity">
    <text evidence="1">Belongs to the LutC/YkgG family.</text>
</comment>
<evidence type="ECO:0000259" key="2">
    <source>
        <dbReference type="Pfam" id="PF02589"/>
    </source>
</evidence>
<accession>A0AAX3WTD0</accession>
<dbReference type="Gene3D" id="3.40.50.10420">
    <property type="entry name" value="NagB/RpiA/CoA transferase-like"/>
    <property type="match status" value="1"/>
</dbReference>
<dbReference type="Proteomes" id="UP001178322">
    <property type="component" value="Chromosome"/>
</dbReference>
<evidence type="ECO:0000313" key="4">
    <source>
        <dbReference type="Proteomes" id="UP001178322"/>
    </source>
</evidence>
<dbReference type="SUPFAM" id="SSF100950">
    <property type="entry name" value="NagB/RpiA/CoA transferase-like"/>
    <property type="match status" value="1"/>
</dbReference>
<evidence type="ECO:0000256" key="1">
    <source>
        <dbReference type="HAMAP-Rule" id="MF_02104"/>
    </source>
</evidence>
<reference evidence="3" key="1">
    <citation type="submission" date="2023-05" db="EMBL/GenBank/DDBJ databases">
        <title>Comparative genomics of Bacillaceae isolates and their secondary metabolite potential.</title>
        <authorList>
            <person name="Song L."/>
            <person name="Nielsen L.J."/>
            <person name="Mohite O."/>
            <person name="Xu X."/>
            <person name="Weber T."/>
            <person name="Kovacs A.T."/>
        </authorList>
    </citation>
    <scope>NUCLEOTIDE SEQUENCE</scope>
    <source>
        <strain evidence="3">LY1</strain>
    </source>
</reference>
<dbReference type="PANTHER" id="PTHR43682">
    <property type="entry name" value="LACTATE UTILIZATION PROTEIN C"/>
    <property type="match status" value="1"/>
</dbReference>
<protein>
    <recommendedName>
        <fullName evidence="1">Lactate utilization protein C</fullName>
    </recommendedName>
</protein>
<evidence type="ECO:0000313" key="3">
    <source>
        <dbReference type="EMBL" id="WHY51036.1"/>
    </source>
</evidence>
<dbReference type="InterPro" id="IPR022823">
    <property type="entry name" value="LutC"/>
</dbReference>
<proteinExistence type="inferred from homology"/>
<sequence>MVGKIQNRETFIRQLSSRLQRISTPVHVERPQWRYSPQNKTLQNLSQDELLVTLQKQCTRINTNCVVTSSADLAMTLEKVIDDYDGGPIMTWQDERFDAYGLTELFSDTLPKKQIELHTWDPTIGRDNIALVEKANIGITISDITLAESGTAVLFSNPHHGRTVSFLPTKSIILIPKSSIVPRMTQAAIQIRERLQNGETLASCVNFISGPSNSADIEMILVVGVHGPIYMTYIIIDDL</sequence>
<dbReference type="InterPro" id="IPR003741">
    <property type="entry name" value="LUD_dom"/>
</dbReference>
<comment type="function">
    <text evidence="1">Is involved in L-lactate degradation and allows cells to grow with lactate as the sole carbon source.</text>
</comment>
<organism evidence="3 4">
    <name type="scientific">Lysinibacillus pakistanensis</name>
    <dbReference type="NCBI Taxonomy" id="759811"/>
    <lineage>
        <taxon>Bacteria</taxon>
        <taxon>Bacillati</taxon>
        <taxon>Bacillota</taxon>
        <taxon>Bacilli</taxon>
        <taxon>Bacillales</taxon>
        <taxon>Bacillaceae</taxon>
        <taxon>Lysinibacillus</taxon>
    </lineage>
</organism>
<dbReference type="EMBL" id="CP126101">
    <property type="protein sequence ID" value="WHY51036.1"/>
    <property type="molecule type" value="Genomic_DNA"/>
</dbReference>
<dbReference type="PANTHER" id="PTHR43682:SF1">
    <property type="entry name" value="LACTATE UTILIZATION PROTEIN C"/>
    <property type="match status" value="1"/>
</dbReference>
<name>A0AAX3WTD0_9BACI</name>
<dbReference type="InterPro" id="IPR024185">
    <property type="entry name" value="FTHF_cligase-like_sf"/>
</dbReference>
<dbReference type="Pfam" id="PF02589">
    <property type="entry name" value="LUD_dom"/>
    <property type="match status" value="1"/>
</dbReference>
<feature type="domain" description="LUD" evidence="2">
    <location>
        <begin position="55"/>
        <end position="236"/>
    </location>
</feature>
<dbReference type="InterPro" id="IPR037171">
    <property type="entry name" value="NagB/RpiA_transferase-like"/>
</dbReference>
<dbReference type="RefSeq" id="WP_283869644.1">
    <property type="nucleotide sequence ID" value="NZ_CP126101.1"/>
</dbReference>
<dbReference type="GO" id="GO:0006089">
    <property type="term" value="P:lactate metabolic process"/>
    <property type="evidence" value="ECO:0007669"/>
    <property type="project" value="UniProtKB-UniRule"/>
</dbReference>
<dbReference type="AlphaFoldDB" id="A0AAX3WTD0"/>